<organism evidence="1 2">
    <name type="scientific">Flexibacter flexilis DSM 6793</name>
    <dbReference type="NCBI Taxonomy" id="927664"/>
    <lineage>
        <taxon>Bacteria</taxon>
        <taxon>Pseudomonadati</taxon>
        <taxon>Bacteroidota</taxon>
        <taxon>Cytophagia</taxon>
        <taxon>Cytophagales</taxon>
        <taxon>Flexibacteraceae</taxon>
        <taxon>Flexibacter</taxon>
    </lineage>
</organism>
<evidence type="ECO:0000313" key="2">
    <source>
        <dbReference type="Proteomes" id="UP000199514"/>
    </source>
</evidence>
<protein>
    <submittedName>
        <fullName evidence="1">Uncharacterized protein</fullName>
    </submittedName>
</protein>
<gene>
    <name evidence="1" type="ORF">SAMN05421780_101160</name>
</gene>
<reference evidence="1 2" key="1">
    <citation type="submission" date="2016-10" db="EMBL/GenBank/DDBJ databases">
        <authorList>
            <person name="de Groot N.N."/>
        </authorList>
    </citation>
    <scope>NUCLEOTIDE SEQUENCE [LARGE SCALE GENOMIC DNA]</scope>
    <source>
        <strain evidence="1 2">DSM 6793</strain>
    </source>
</reference>
<dbReference type="RefSeq" id="WP_091505813.1">
    <property type="nucleotide sequence ID" value="NZ_FOLE01000001.1"/>
</dbReference>
<evidence type="ECO:0000313" key="1">
    <source>
        <dbReference type="EMBL" id="SFB73260.1"/>
    </source>
</evidence>
<dbReference type="EMBL" id="FOLE01000001">
    <property type="protein sequence ID" value="SFB73260.1"/>
    <property type="molecule type" value="Genomic_DNA"/>
</dbReference>
<sequence length="231" mass="26305">MSFYKYILGLVLIGLAACSTREVEPLATYAGFDYFPLQKGNYIVYDVDSTTWTITAQKYSVHYQIKELVGDSFPDLTGNTAFKIMRYKRYNTAQTWAFDSVWTATRTSRQAIRNENNIPFVRLIFPLQVGNTWNGNQLNVYQNPNAPYYRLDSVGISKQLKGLSFEKCLKVTQANETNFLGKNVEVEYYAQNIGLVSKAVTQIEYLDQSLYGDSVKIGGIYTQTAIEYGKE</sequence>
<dbReference type="Proteomes" id="UP000199514">
    <property type="component" value="Unassembled WGS sequence"/>
</dbReference>
<accession>A0A1I1DKN1</accession>
<dbReference type="STRING" id="927664.SAMN05421780_101160"/>
<keyword evidence="2" id="KW-1185">Reference proteome</keyword>
<dbReference type="AlphaFoldDB" id="A0A1I1DKN1"/>
<proteinExistence type="predicted"/>
<dbReference type="PROSITE" id="PS51257">
    <property type="entry name" value="PROKAR_LIPOPROTEIN"/>
    <property type="match status" value="1"/>
</dbReference>
<dbReference type="OrthoDB" id="1467525at2"/>
<name>A0A1I1DKN1_9BACT</name>